<comment type="catalytic activity">
    <reaction evidence="8">
        <text>L-aspartate + L-glutamine + ATP + H2O = L-asparagine + L-glutamate + AMP + diphosphate + H(+)</text>
        <dbReference type="Rhea" id="RHEA:12228"/>
        <dbReference type="ChEBI" id="CHEBI:15377"/>
        <dbReference type="ChEBI" id="CHEBI:15378"/>
        <dbReference type="ChEBI" id="CHEBI:29985"/>
        <dbReference type="ChEBI" id="CHEBI:29991"/>
        <dbReference type="ChEBI" id="CHEBI:30616"/>
        <dbReference type="ChEBI" id="CHEBI:33019"/>
        <dbReference type="ChEBI" id="CHEBI:58048"/>
        <dbReference type="ChEBI" id="CHEBI:58359"/>
        <dbReference type="ChEBI" id="CHEBI:456215"/>
        <dbReference type="EC" id="6.3.5.4"/>
    </reaction>
</comment>
<feature type="active site" description="For GATase activity" evidence="9">
    <location>
        <position position="2"/>
    </location>
</feature>
<evidence type="ECO:0000313" key="14">
    <source>
        <dbReference type="Proteomes" id="UP000285138"/>
    </source>
</evidence>
<evidence type="ECO:0000256" key="6">
    <source>
        <dbReference type="ARBA" id="ARBA00022888"/>
    </source>
</evidence>
<dbReference type="InterPro" id="IPR051786">
    <property type="entry name" value="ASN_synthetase/amidase"/>
</dbReference>
<proteinExistence type="inferred from homology"/>
<dbReference type="InterPro" id="IPR006426">
    <property type="entry name" value="Asn_synth_AEB"/>
</dbReference>
<dbReference type="CDD" id="cd00712">
    <property type="entry name" value="AsnB"/>
    <property type="match status" value="1"/>
</dbReference>
<feature type="site" description="Important for beta-aspartyl-AMP intermediate formation" evidence="11">
    <location>
        <position position="359"/>
    </location>
</feature>
<comment type="caution">
    <text evidence="13">The sequence shown here is derived from an EMBL/GenBank/DDBJ whole genome shotgun (WGS) entry which is preliminary data.</text>
</comment>
<sequence length="615" mass="71719">MCGICGIYHKRRGEVKKEEIEKMKRVMVHRGPDEEGTYLEGRVGLGFQRLKIIDLFRGRQPMFNEDGRIRAVFNGEIYNYLTLREELKKKGHVFFSNSDTEVLVHLYEEKGFECVKDLRGMFSFVIWDSRKRLLFGARDRFGIKPFYYYDGPREFVFASELKSILTLPGLQKEIDQESLAHYFTFQYVPEPATILKSIKKLPPASFFILKDDSFKIKKYWEVRFNPEDKPLSYFLEGIREKLRESVRLHTQSDVPWGGFLSGGIDSSIIAALLKEIGDVSTFSVGYREKGYSELEEARRTADFLKIKHNQYFISPGEFMEHLPRLVWHFDEPVADPAAISLYFVAREAKKKITVSLSGEGADEVFGGYGIYGEPQSLQYFRCLPANIQKYLSHLTQLFPEGTPGKNYVVRAKKKLQDRYAGNAFIFGDLEKKELLGEGLSLPSFKEVTRRYYESLFKSLDEVTAMQYIDLHTWLQGDILAKADKMTMANSLELRVPYLDHHLFEFAATIPTRYKIKGNKTKYALREAFKDLLPGEVINRPKRGFPVPTRRWLREELKEPVEKILKECFTPEYLNYSYVEGLFKKHQTGRVDYSRKIWTVLIFLLWHDIFIKGRIP</sequence>
<evidence type="ECO:0000256" key="7">
    <source>
        <dbReference type="ARBA" id="ARBA00022962"/>
    </source>
</evidence>
<dbReference type="Gene3D" id="3.40.50.620">
    <property type="entry name" value="HUPs"/>
    <property type="match status" value="1"/>
</dbReference>
<dbReference type="PANTHER" id="PTHR43284:SF1">
    <property type="entry name" value="ASPARAGINE SYNTHETASE"/>
    <property type="match status" value="1"/>
</dbReference>
<evidence type="ECO:0000256" key="2">
    <source>
        <dbReference type="ARBA" id="ARBA00005752"/>
    </source>
</evidence>
<keyword evidence="9" id="KW-0028">Amino-acid biosynthesis</keyword>
<dbReference type="GO" id="GO:0004066">
    <property type="term" value="F:asparagine synthase (glutamine-hydrolyzing) activity"/>
    <property type="evidence" value="ECO:0007669"/>
    <property type="project" value="UniProtKB-EC"/>
</dbReference>
<dbReference type="NCBIfam" id="TIGR01536">
    <property type="entry name" value="asn_synth_AEB"/>
    <property type="match status" value="1"/>
</dbReference>
<dbReference type="InterPro" id="IPR033738">
    <property type="entry name" value="AsnB_N"/>
</dbReference>
<dbReference type="AlphaFoldDB" id="A0A424YH24"/>
<dbReference type="SUPFAM" id="SSF56235">
    <property type="entry name" value="N-terminal nucleophile aminohydrolases (Ntn hydrolases)"/>
    <property type="match status" value="1"/>
</dbReference>
<dbReference type="PANTHER" id="PTHR43284">
    <property type="entry name" value="ASPARAGINE SYNTHETASE (GLUTAMINE-HYDROLYZING)"/>
    <property type="match status" value="1"/>
</dbReference>
<dbReference type="EC" id="6.3.5.4" evidence="3"/>
<dbReference type="InterPro" id="IPR014729">
    <property type="entry name" value="Rossmann-like_a/b/a_fold"/>
</dbReference>
<feature type="domain" description="Glutamine amidotransferase type-2" evidence="12">
    <location>
        <begin position="2"/>
        <end position="212"/>
    </location>
</feature>
<dbReference type="GO" id="GO:0005829">
    <property type="term" value="C:cytosol"/>
    <property type="evidence" value="ECO:0007669"/>
    <property type="project" value="TreeGrafter"/>
</dbReference>
<dbReference type="Gene3D" id="3.60.20.10">
    <property type="entry name" value="Glutamine Phosphoribosylpyrophosphate, subunit 1, domain 1"/>
    <property type="match status" value="1"/>
</dbReference>
<evidence type="ECO:0000256" key="10">
    <source>
        <dbReference type="PIRSR" id="PIRSR001589-2"/>
    </source>
</evidence>
<evidence type="ECO:0000313" key="13">
    <source>
        <dbReference type="EMBL" id="RQD77378.1"/>
    </source>
</evidence>
<dbReference type="CDD" id="cd01991">
    <property type="entry name" value="Asn_synthase_B_C"/>
    <property type="match status" value="1"/>
</dbReference>
<dbReference type="PIRSF" id="PIRSF001589">
    <property type="entry name" value="Asn_synthetase_glu-h"/>
    <property type="match status" value="1"/>
</dbReference>
<dbReference type="Pfam" id="PF13537">
    <property type="entry name" value="GATase_7"/>
    <property type="match status" value="1"/>
</dbReference>
<keyword evidence="5 10" id="KW-0067">ATP-binding</keyword>
<reference evidence="13 14" key="1">
    <citation type="submission" date="2018-08" db="EMBL/GenBank/DDBJ databases">
        <title>The metabolism and importance of syntrophic acetate oxidation coupled to methane or sulfide production in haloalkaline environments.</title>
        <authorList>
            <person name="Timmers P.H.A."/>
            <person name="Vavourakis C.D."/>
            <person name="Sorokin D.Y."/>
            <person name="Sinninghe Damste J.S."/>
            <person name="Muyzer G."/>
            <person name="Stams A.J.M."/>
            <person name="Plugge C.M."/>
        </authorList>
    </citation>
    <scope>NUCLEOTIDE SEQUENCE [LARGE SCALE GENOMIC DNA]</scope>
    <source>
        <strain evidence="13">MSAO_Bac1</strain>
    </source>
</reference>
<evidence type="ECO:0000256" key="8">
    <source>
        <dbReference type="ARBA" id="ARBA00048741"/>
    </source>
</evidence>
<evidence type="ECO:0000256" key="1">
    <source>
        <dbReference type="ARBA" id="ARBA00005187"/>
    </source>
</evidence>
<evidence type="ECO:0000256" key="4">
    <source>
        <dbReference type="ARBA" id="ARBA00022741"/>
    </source>
</evidence>
<name>A0A424YH24_9FIRM</name>
<comment type="similarity">
    <text evidence="2">Belongs to the asparagine synthetase family.</text>
</comment>
<dbReference type="GO" id="GO:0006529">
    <property type="term" value="P:asparagine biosynthetic process"/>
    <property type="evidence" value="ECO:0007669"/>
    <property type="project" value="UniProtKB-KW"/>
</dbReference>
<dbReference type="InterPro" id="IPR001962">
    <property type="entry name" value="Asn_synthase"/>
</dbReference>
<keyword evidence="7 9" id="KW-0315">Glutamine amidotransferase</keyword>
<dbReference type="InterPro" id="IPR017932">
    <property type="entry name" value="GATase_2_dom"/>
</dbReference>
<evidence type="ECO:0000256" key="3">
    <source>
        <dbReference type="ARBA" id="ARBA00012737"/>
    </source>
</evidence>
<dbReference type="PROSITE" id="PS51278">
    <property type="entry name" value="GATASE_TYPE_2"/>
    <property type="match status" value="1"/>
</dbReference>
<organism evidence="13 14">
    <name type="scientific">Candidatus Syntrophonatronum acetioxidans</name>
    <dbReference type="NCBI Taxonomy" id="1795816"/>
    <lineage>
        <taxon>Bacteria</taxon>
        <taxon>Bacillati</taxon>
        <taxon>Bacillota</taxon>
        <taxon>Clostridia</taxon>
        <taxon>Eubacteriales</taxon>
        <taxon>Syntrophomonadaceae</taxon>
        <taxon>Candidatus Syntrophonatronum</taxon>
    </lineage>
</organism>
<evidence type="ECO:0000256" key="5">
    <source>
        <dbReference type="ARBA" id="ARBA00022840"/>
    </source>
</evidence>
<dbReference type="InterPro" id="IPR029055">
    <property type="entry name" value="Ntn_hydrolases_N"/>
</dbReference>
<gene>
    <name evidence="13" type="primary">asnB</name>
    <name evidence="13" type="ORF">D5R97_02540</name>
</gene>
<keyword evidence="6 9" id="KW-0061">Asparagine biosynthesis</keyword>
<keyword evidence="13" id="KW-0436">Ligase</keyword>
<dbReference type="GO" id="GO:0005524">
    <property type="term" value="F:ATP binding"/>
    <property type="evidence" value="ECO:0007669"/>
    <property type="project" value="UniProtKB-KW"/>
</dbReference>
<protein>
    <recommendedName>
        <fullName evidence="3">asparagine synthase (glutamine-hydrolyzing)</fullName>
        <ecNumber evidence="3">6.3.5.4</ecNumber>
    </recommendedName>
</protein>
<feature type="binding site" evidence="10">
    <location>
        <position position="284"/>
    </location>
    <ligand>
        <name>ATP</name>
        <dbReference type="ChEBI" id="CHEBI:30616"/>
    </ligand>
</feature>
<accession>A0A424YH24</accession>
<feature type="binding site" evidence="10">
    <location>
        <begin position="357"/>
        <end position="358"/>
    </location>
    <ligand>
        <name>ATP</name>
        <dbReference type="ChEBI" id="CHEBI:30616"/>
    </ligand>
</feature>
<dbReference type="Pfam" id="PF00733">
    <property type="entry name" value="Asn_synthase"/>
    <property type="match status" value="1"/>
</dbReference>
<feature type="binding site" evidence="10">
    <location>
        <position position="99"/>
    </location>
    <ligand>
        <name>L-glutamine</name>
        <dbReference type="ChEBI" id="CHEBI:58359"/>
    </ligand>
</feature>
<dbReference type="Proteomes" id="UP000285138">
    <property type="component" value="Unassembled WGS sequence"/>
</dbReference>
<evidence type="ECO:0000256" key="9">
    <source>
        <dbReference type="PIRSR" id="PIRSR001589-1"/>
    </source>
</evidence>
<dbReference type="SUPFAM" id="SSF52402">
    <property type="entry name" value="Adenine nucleotide alpha hydrolases-like"/>
    <property type="match status" value="1"/>
</dbReference>
<dbReference type="EMBL" id="QZAA01000070">
    <property type="protein sequence ID" value="RQD77378.1"/>
    <property type="molecule type" value="Genomic_DNA"/>
</dbReference>
<keyword evidence="4 10" id="KW-0547">Nucleotide-binding</keyword>
<evidence type="ECO:0000259" key="12">
    <source>
        <dbReference type="PROSITE" id="PS51278"/>
    </source>
</evidence>
<evidence type="ECO:0000256" key="11">
    <source>
        <dbReference type="PIRSR" id="PIRSR001589-3"/>
    </source>
</evidence>
<comment type="pathway">
    <text evidence="1">Amino-acid biosynthesis; L-asparagine biosynthesis; L-asparagine from L-aspartate (L-Gln route): step 1/1.</text>
</comment>